<dbReference type="PANTHER" id="PTHR10783">
    <property type="entry name" value="XENOTROPIC AND POLYTROPIC RETROVIRUS RECEPTOR 1-RELATED"/>
    <property type="match status" value="1"/>
</dbReference>
<dbReference type="STRING" id="1754190.A0A1Y2ELY2"/>
<dbReference type="InterPro" id="IPR004342">
    <property type="entry name" value="EXS_C"/>
</dbReference>
<comment type="subcellular location">
    <subcellularLocation>
        <location evidence="1">Membrane</location>
        <topology evidence="1">Multi-pass membrane protein</topology>
    </subcellularLocation>
</comment>
<sequence>MNNISKTIKYTIYSFILSGTIILIFYQGIKRYIINLPTIYHSLFFLFLGIWLWGININVLEKTNIDCSFLLTPAEERPLRNSSKNYVNYKDIYKLAMSYTFIFFFSTTIYNICGIYWEKTTIEWIAVATLLISLYTLFMSNKALYKNERMKFVKALKRIVTPNFKVETSFSDVVLADLITSFSKVVGDMYVALAEIFIEVVIVPLADKRYGDAELTSNGKSLKDISIHKHHHILLDLFGSLMILVPYLFRLRQCIADYFTKATKEQRNKSFFNAIKYATSIPLYILSGYYSWVKSDIKNTNEKELLEPLYQHAKVVFTLWVIASFVNSAYSYYWDVFNDWELLKRRSNLNENFPFLLRPVLHFSKHWTYYVVMIVDLVLRFTWFVDVFPIFQLKNPFLVDDTPTVPEDIIKMQIEKLLLSRLLLRLLEIIRRWLWIFFRLEREWVYTRSEYVRIEDDCRDYRTINSASASKNDNKNLFNTRFV</sequence>
<dbReference type="PANTHER" id="PTHR10783:SF46">
    <property type="entry name" value="PROTEIN ERD1 HOMOLOG 2"/>
    <property type="match status" value="1"/>
</dbReference>
<name>A0A1Y2ELY2_9FUNG</name>
<dbReference type="GO" id="GO:0005737">
    <property type="term" value="C:cytoplasm"/>
    <property type="evidence" value="ECO:0007669"/>
    <property type="project" value="TreeGrafter"/>
</dbReference>
<evidence type="ECO:0000256" key="3">
    <source>
        <dbReference type="ARBA" id="ARBA00022989"/>
    </source>
</evidence>
<protein>
    <submittedName>
        <fullName evidence="7">EXS-domain-containing protein</fullName>
    </submittedName>
</protein>
<dbReference type="PROSITE" id="PS51380">
    <property type="entry name" value="EXS"/>
    <property type="match status" value="1"/>
</dbReference>
<evidence type="ECO:0000256" key="2">
    <source>
        <dbReference type="ARBA" id="ARBA00022692"/>
    </source>
</evidence>
<comment type="caution">
    <text evidence="7">The sequence shown here is derived from an EMBL/GenBank/DDBJ whole genome shotgun (WGS) entry which is preliminary data.</text>
</comment>
<feature type="transmembrane region" description="Helical" evidence="5">
    <location>
        <begin position="124"/>
        <end position="144"/>
    </location>
</feature>
<reference evidence="7 8" key="1">
    <citation type="submission" date="2016-08" db="EMBL/GenBank/DDBJ databases">
        <title>A Parts List for Fungal Cellulosomes Revealed by Comparative Genomics.</title>
        <authorList>
            <consortium name="DOE Joint Genome Institute"/>
            <person name="Haitjema C.H."/>
            <person name="Gilmore S.P."/>
            <person name="Henske J.K."/>
            <person name="Solomon K.V."/>
            <person name="De Groot R."/>
            <person name="Kuo A."/>
            <person name="Mondo S.J."/>
            <person name="Salamov A.A."/>
            <person name="Labutti K."/>
            <person name="Zhao Z."/>
            <person name="Chiniquy J."/>
            <person name="Barry K."/>
            <person name="Brewer H.M."/>
            <person name="Purvine S.O."/>
            <person name="Wright A.T."/>
            <person name="Boxma B."/>
            <person name="Van Alen T."/>
            <person name="Hackstein J.H."/>
            <person name="Baker S.E."/>
            <person name="Grigoriev I.V."/>
            <person name="O'Malley M.A."/>
        </authorList>
    </citation>
    <scope>NUCLEOTIDE SEQUENCE [LARGE SCALE GENOMIC DNA]</scope>
    <source>
        <strain evidence="7 8">G1</strain>
    </source>
</reference>
<feature type="transmembrane region" description="Helical" evidence="5">
    <location>
        <begin position="12"/>
        <end position="33"/>
    </location>
</feature>
<dbReference type="Proteomes" id="UP000193920">
    <property type="component" value="Unassembled WGS sequence"/>
</dbReference>
<gene>
    <name evidence="7" type="ORF">LY90DRAFT_503777</name>
</gene>
<keyword evidence="3 5" id="KW-1133">Transmembrane helix</keyword>
<evidence type="ECO:0000259" key="6">
    <source>
        <dbReference type="PROSITE" id="PS51380"/>
    </source>
</evidence>
<feature type="transmembrane region" description="Helical" evidence="5">
    <location>
        <begin position="92"/>
        <end position="112"/>
    </location>
</feature>
<evidence type="ECO:0000313" key="7">
    <source>
        <dbReference type="EMBL" id="ORY72547.1"/>
    </source>
</evidence>
<dbReference type="Pfam" id="PF03124">
    <property type="entry name" value="EXS"/>
    <property type="match status" value="1"/>
</dbReference>
<dbReference type="AlphaFoldDB" id="A0A1Y2ELY2"/>
<feature type="transmembrane region" description="Helical" evidence="5">
    <location>
        <begin position="39"/>
        <end position="60"/>
    </location>
</feature>
<feature type="transmembrane region" description="Helical" evidence="5">
    <location>
        <begin position="367"/>
        <end position="385"/>
    </location>
</feature>
<proteinExistence type="predicted"/>
<dbReference type="GO" id="GO:0016020">
    <property type="term" value="C:membrane"/>
    <property type="evidence" value="ECO:0007669"/>
    <property type="project" value="UniProtKB-SubCell"/>
</dbReference>
<keyword evidence="4 5" id="KW-0472">Membrane</keyword>
<feature type="transmembrane region" description="Helical" evidence="5">
    <location>
        <begin position="313"/>
        <end position="333"/>
    </location>
</feature>
<organism evidence="7 8">
    <name type="scientific">Neocallimastix californiae</name>
    <dbReference type="NCBI Taxonomy" id="1754190"/>
    <lineage>
        <taxon>Eukaryota</taxon>
        <taxon>Fungi</taxon>
        <taxon>Fungi incertae sedis</taxon>
        <taxon>Chytridiomycota</taxon>
        <taxon>Chytridiomycota incertae sedis</taxon>
        <taxon>Neocallimastigomycetes</taxon>
        <taxon>Neocallimastigales</taxon>
        <taxon>Neocallimastigaceae</taxon>
        <taxon>Neocallimastix</taxon>
    </lineage>
</organism>
<feature type="transmembrane region" description="Helical" evidence="5">
    <location>
        <begin position="233"/>
        <end position="251"/>
    </location>
</feature>
<evidence type="ECO:0000256" key="4">
    <source>
        <dbReference type="ARBA" id="ARBA00023136"/>
    </source>
</evidence>
<dbReference type="OrthoDB" id="2159384at2759"/>
<feature type="transmembrane region" description="Helical" evidence="5">
    <location>
        <begin position="271"/>
        <end position="292"/>
    </location>
</feature>
<dbReference type="EMBL" id="MCOG01000039">
    <property type="protein sequence ID" value="ORY72547.1"/>
    <property type="molecule type" value="Genomic_DNA"/>
</dbReference>
<feature type="domain" description="EXS" evidence="6">
    <location>
        <begin position="230"/>
        <end position="473"/>
    </location>
</feature>
<evidence type="ECO:0000256" key="1">
    <source>
        <dbReference type="ARBA" id="ARBA00004141"/>
    </source>
</evidence>
<evidence type="ECO:0000313" key="8">
    <source>
        <dbReference type="Proteomes" id="UP000193920"/>
    </source>
</evidence>
<keyword evidence="2 5" id="KW-0812">Transmembrane</keyword>
<evidence type="ECO:0000256" key="5">
    <source>
        <dbReference type="SAM" id="Phobius"/>
    </source>
</evidence>
<keyword evidence="8" id="KW-1185">Reference proteome</keyword>
<accession>A0A1Y2ELY2</accession>